<keyword evidence="1" id="KW-0472">Membrane</keyword>
<dbReference type="AlphaFoldDB" id="A0A4R6UJJ2"/>
<dbReference type="OrthoDB" id="8480013at2"/>
<evidence type="ECO:0000313" key="2">
    <source>
        <dbReference type="EMBL" id="TDQ47098.1"/>
    </source>
</evidence>
<evidence type="ECO:0000313" key="3">
    <source>
        <dbReference type="Proteomes" id="UP000295375"/>
    </source>
</evidence>
<protein>
    <submittedName>
        <fullName evidence="2">CcmB protein</fullName>
    </submittedName>
</protein>
<feature type="transmembrane region" description="Helical" evidence="1">
    <location>
        <begin position="52"/>
        <end position="73"/>
    </location>
</feature>
<evidence type="ECO:0000256" key="1">
    <source>
        <dbReference type="SAM" id="Phobius"/>
    </source>
</evidence>
<dbReference type="EMBL" id="SNYM01000011">
    <property type="protein sequence ID" value="TDQ47098.1"/>
    <property type="molecule type" value="Genomic_DNA"/>
</dbReference>
<accession>A0A4R6UJJ2</accession>
<organism evidence="2 3">
    <name type="scientific">Permianibacter aggregans</name>
    <dbReference type="NCBI Taxonomy" id="1510150"/>
    <lineage>
        <taxon>Bacteria</taxon>
        <taxon>Pseudomonadati</taxon>
        <taxon>Pseudomonadota</taxon>
        <taxon>Gammaproteobacteria</taxon>
        <taxon>Pseudomonadales</taxon>
        <taxon>Pseudomonadaceae</taxon>
        <taxon>Permianibacter</taxon>
    </lineage>
</organism>
<dbReference type="Proteomes" id="UP000295375">
    <property type="component" value="Unassembled WGS sequence"/>
</dbReference>
<dbReference type="RefSeq" id="WP_133591276.1">
    <property type="nucleotide sequence ID" value="NZ_CP037953.1"/>
</dbReference>
<name>A0A4R6UJJ2_9GAMM</name>
<feature type="transmembrane region" description="Helical" evidence="1">
    <location>
        <begin position="165"/>
        <end position="183"/>
    </location>
</feature>
<comment type="caution">
    <text evidence="2">The sequence shown here is derived from an EMBL/GenBank/DDBJ whole genome shotgun (WGS) entry which is preliminary data.</text>
</comment>
<feature type="transmembrane region" description="Helical" evidence="1">
    <location>
        <begin position="189"/>
        <end position="209"/>
    </location>
</feature>
<feature type="transmembrane region" description="Helical" evidence="1">
    <location>
        <begin position="12"/>
        <end position="32"/>
    </location>
</feature>
<gene>
    <name evidence="2" type="ORF">EV696_11126</name>
</gene>
<feature type="transmembrane region" description="Helical" evidence="1">
    <location>
        <begin position="85"/>
        <end position="107"/>
    </location>
</feature>
<sequence length="226" mass="24351">MNTPAIATASKVGAISALLCTFLSVFYVIAQLAEWAGLLGSSGGPHGSSTTLGIALLLTPSLLLALAFVALMVGVHHATDPARKIYSHMALSFAIIYATLVSIVYYVQLSFVLPRLNAGNTEGISLLLFTPFDSFLYAIDVYGYGLMSLSLLLATWSFPPIRSLLAIRLVCVANGMLIPFLVLQMYWPVLIWGGSLWAITFPLAMVLLAKHFRDLGQNRAILTASQ</sequence>
<keyword evidence="3" id="KW-1185">Reference proteome</keyword>
<proteinExistence type="predicted"/>
<keyword evidence="1" id="KW-1133">Transmembrane helix</keyword>
<feature type="transmembrane region" description="Helical" evidence="1">
    <location>
        <begin position="135"/>
        <end position="158"/>
    </location>
</feature>
<keyword evidence="1" id="KW-0812">Transmembrane</keyword>
<reference evidence="2 3" key="1">
    <citation type="submission" date="2019-03" db="EMBL/GenBank/DDBJ databases">
        <title>Genomic Encyclopedia of Type Strains, Phase IV (KMG-IV): sequencing the most valuable type-strain genomes for metagenomic binning, comparative biology and taxonomic classification.</title>
        <authorList>
            <person name="Goeker M."/>
        </authorList>
    </citation>
    <scope>NUCLEOTIDE SEQUENCE [LARGE SCALE GENOMIC DNA]</scope>
    <source>
        <strain evidence="2 3">DSM 103792</strain>
    </source>
</reference>